<dbReference type="GO" id="GO:0004803">
    <property type="term" value="F:transposase activity"/>
    <property type="evidence" value="ECO:0007669"/>
    <property type="project" value="InterPro"/>
</dbReference>
<dbReference type="PANTHER" id="PTHR30007">
    <property type="entry name" value="PHP DOMAIN PROTEIN"/>
    <property type="match status" value="1"/>
</dbReference>
<dbReference type="NCBIfam" id="NF033580">
    <property type="entry name" value="transpos_IS5_3"/>
    <property type="match status" value="1"/>
</dbReference>
<dbReference type="PANTHER" id="PTHR30007:SF1">
    <property type="entry name" value="BLR1914 PROTEIN"/>
    <property type="match status" value="1"/>
</dbReference>
<sequence length="115" mass="13349">MVFRLTGGQVHDSQVASELLEGFDISQSNIIADKAYGTAKLRQYIKDKAAVYTIPPKENTKDKWTCDYHVYCERHLIENFFNQLKNFRRIATRYDKLAHVYLATVYIASICILLK</sequence>
<dbReference type="GO" id="GO:0003677">
    <property type="term" value="F:DNA binding"/>
    <property type="evidence" value="ECO:0007669"/>
    <property type="project" value="InterPro"/>
</dbReference>
<feature type="transmembrane region" description="Helical" evidence="1">
    <location>
        <begin position="97"/>
        <end position="114"/>
    </location>
</feature>
<dbReference type="AlphaFoldDB" id="A0A2S1ESB3"/>
<keyword evidence="1" id="KW-1133">Transmembrane helix</keyword>
<dbReference type="GO" id="GO:0006313">
    <property type="term" value="P:DNA transposition"/>
    <property type="evidence" value="ECO:0007669"/>
    <property type="project" value="InterPro"/>
</dbReference>
<name>A0A2S1ESB3_LIMRT</name>
<dbReference type="EMBL" id="CP027805">
    <property type="protein sequence ID" value="AWD62805.1"/>
    <property type="molecule type" value="Genomic_DNA"/>
</dbReference>
<evidence type="ECO:0000313" key="4">
    <source>
        <dbReference type="Proteomes" id="UP000244369"/>
    </source>
</evidence>
<evidence type="ECO:0000259" key="2">
    <source>
        <dbReference type="Pfam" id="PF01609"/>
    </source>
</evidence>
<dbReference type="Proteomes" id="UP000244369">
    <property type="component" value="Chromosome"/>
</dbReference>
<reference evidence="3 4" key="1">
    <citation type="submission" date="2018-03" db="EMBL/GenBank/DDBJ databases">
        <title>Complete Genome Sequence of the Chinese traditional Highland Barley wine Isolate Lactobacillus reuteri WHH1689.</title>
        <authorList>
            <person name="Chen S."/>
            <person name="Chen L."/>
            <person name="Chen L."/>
            <person name="Li Y."/>
        </authorList>
    </citation>
    <scope>NUCLEOTIDE SEQUENCE [LARGE SCALE GENOMIC DNA]</scope>
    <source>
        <strain evidence="3 4">WHH1689</strain>
    </source>
</reference>
<accession>A0A2S1ESB3</accession>
<gene>
    <name evidence="3" type="ORF">LWHH1689_1517</name>
</gene>
<keyword evidence="1" id="KW-0812">Transmembrane</keyword>
<evidence type="ECO:0000256" key="1">
    <source>
        <dbReference type="SAM" id="Phobius"/>
    </source>
</evidence>
<proteinExistence type="predicted"/>
<evidence type="ECO:0000313" key="3">
    <source>
        <dbReference type="EMBL" id="AWD62805.1"/>
    </source>
</evidence>
<dbReference type="InterPro" id="IPR002559">
    <property type="entry name" value="Transposase_11"/>
</dbReference>
<dbReference type="Pfam" id="PF01609">
    <property type="entry name" value="DDE_Tnp_1"/>
    <property type="match status" value="1"/>
</dbReference>
<keyword evidence="1" id="KW-0472">Membrane</keyword>
<feature type="domain" description="Transposase IS4-like" evidence="2">
    <location>
        <begin position="3"/>
        <end position="107"/>
    </location>
</feature>
<organism evidence="3 4">
    <name type="scientific">Limosilactobacillus reuteri</name>
    <name type="common">Lactobacillus reuteri</name>
    <dbReference type="NCBI Taxonomy" id="1598"/>
    <lineage>
        <taxon>Bacteria</taxon>
        <taxon>Bacillati</taxon>
        <taxon>Bacillota</taxon>
        <taxon>Bacilli</taxon>
        <taxon>Lactobacillales</taxon>
        <taxon>Lactobacillaceae</taxon>
        <taxon>Limosilactobacillus</taxon>
    </lineage>
</organism>
<protein>
    <submittedName>
        <fullName evidence="3">Putative transposase for insertion sequence element IS6501</fullName>
    </submittedName>
</protein>